<organism evidence="3 4">
    <name type="scientific">Dietzia maris</name>
    <dbReference type="NCBI Taxonomy" id="37915"/>
    <lineage>
        <taxon>Bacteria</taxon>
        <taxon>Bacillati</taxon>
        <taxon>Actinomycetota</taxon>
        <taxon>Actinomycetes</taxon>
        <taxon>Mycobacteriales</taxon>
        <taxon>Dietziaceae</taxon>
        <taxon>Dietzia</taxon>
    </lineage>
</organism>
<comment type="caution">
    <text evidence="3">The sequence shown here is derived from an EMBL/GenBank/DDBJ whole genome shotgun (WGS) entry which is preliminary data.</text>
</comment>
<feature type="domain" description="ER-bound oxygenase mpaB/mpaB'/Rubber oxygenase catalytic" evidence="2">
    <location>
        <begin position="9"/>
        <end position="64"/>
    </location>
</feature>
<dbReference type="InterPro" id="IPR018713">
    <property type="entry name" value="MPAB/Lcp_cat_dom"/>
</dbReference>
<reference evidence="3 4" key="1">
    <citation type="submission" date="2018-06" db="EMBL/GenBank/DDBJ databases">
        <title>Whole genome sequencing of four bacterial strains from South Shetland trench revealing bio-synthetic gene clusters.</title>
        <authorList>
            <person name="Abdel-Mageed W.M."/>
            <person name="Lehri B."/>
            <person name="Jarmusch S.A."/>
            <person name="Miranda K."/>
            <person name="Goodfellow M."/>
            <person name="Jaspars M."/>
            <person name="Karlyshev A.V."/>
        </authorList>
    </citation>
    <scope>NUCLEOTIDE SEQUENCE [LARGE SCALE GENOMIC DNA]</scope>
    <source>
        <strain evidence="3 4">SST1</strain>
    </source>
</reference>
<protein>
    <recommendedName>
        <fullName evidence="2">ER-bound oxygenase mpaB/mpaB'/Rubber oxygenase catalytic domain-containing protein</fullName>
    </recommendedName>
</protein>
<sequence>MLPGAARGAPLTEAELDRIIEMARPPGTTLNVPGARWPATWAEYEKRFADGLVGGRATGASADRRAGTANSCDRRTYRRGASANDPDRTAGVDRLPASGRAGVRPRWRRPVAGTGEGSVP</sequence>
<dbReference type="EMBL" id="QNTT01000008">
    <property type="protein sequence ID" value="RBA38579.1"/>
    <property type="molecule type" value="Genomic_DNA"/>
</dbReference>
<accession>A0A365PC80</accession>
<dbReference type="RefSeq" id="WP_119192106.1">
    <property type="nucleotide sequence ID" value="NZ_JBFBMK010000009.1"/>
</dbReference>
<dbReference type="Pfam" id="PF09995">
    <property type="entry name" value="MPAB_Lcp_cat"/>
    <property type="match status" value="1"/>
</dbReference>
<dbReference type="AlphaFoldDB" id="A0A365PC80"/>
<feature type="region of interest" description="Disordered" evidence="1">
    <location>
        <begin position="55"/>
        <end position="120"/>
    </location>
</feature>
<evidence type="ECO:0000256" key="1">
    <source>
        <dbReference type="SAM" id="MobiDB-lite"/>
    </source>
</evidence>
<proteinExistence type="predicted"/>
<evidence type="ECO:0000259" key="2">
    <source>
        <dbReference type="Pfam" id="PF09995"/>
    </source>
</evidence>
<dbReference type="Proteomes" id="UP000252187">
    <property type="component" value="Unassembled WGS sequence"/>
</dbReference>
<evidence type="ECO:0000313" key="3">
    <source>
        <dbReference type="EMBL" id="RBA38579.1"/>
    </source>
</evidence>
<name>A0A365PC80_9ACTN</name>
<dbReference type="GO" id="GO:0016491">
    <property type="term" value="F:oxidoreductase activity"/>
    <property type="evidence" value="ECO:0007669"/>
    <property type="project" value="InterPro"/>
</dbReference>
<gene>
    <name evidence="3" type="ORF">DQ226_04870</name>
</gene>
<evidence type="ECO:0000313" key="4">
    <source>
        <dbReference type="Proteomes" id="UP000252187"/>
    </source>
</evidence>